<gene>
    <name evidence="2" type="ORF">HJG54_12745</name>
</gene>
<dbReference type="SUPFAM" id="SSF54106">
    <property type="entry name" value="LysM domain"/>
    <property type="match status" value="1"/>
</dbReference>
<dbReference type="PROSITE" id="PS51782">
    <property type="entry name" value="LYSM"/>
    <property type="match status" value="1"/>
</dbReference>
<dbReference type="CDD" id="cd00118">
    <property type="entry name" value="LysM"/>
    <property type="match status" value="1"/>
</dbReference>
<accession>A0AA96WLR0</accession>
<dbReference type="AlphaFoldDB" id="A0AA96WLR0"/>
<feature type="domain" description="LysM" evidence="1">
    <location>
        <begin position="170"/>
        <end position="217"/>
    </location>
</feature>
<dbReference type="Gene3D" id="3.10.350.10">
    <property type="entry name" value="LysM domain"/>
    <property type="match status" value="1"/>
</dbReference>
<evidence type="ECO:0000259" key="1">
    <source>
        <dbReference type="PROSITE" id="PS51782"/>
    </source>
</evidence>
<dbReference type="EMBL" id="CP053586">
    <property type="protein sequence ID" value="WNZ23636.1"/>
    <property type="molecule type" value="Genomic_DNA"/>
</dbReference>
<dbReference type="InterPro" id="IPR045361">
    <property type="entry name" value="CIS_tube_prot_N"/>
</dbReference>
<dbReference type="Pfam" id="PF01476">
    <property type="entry name" value="LysM"/>
    <property type="match status" value="1"/>
</dbReference>
<dbReference type="InterPro" id="IPR036779">
    <property type="entry name" value="LysM_dom_sf"/>
</dbReference>
<dbReference type="SMART" id="SM00257">
    <property type="entry name" value="LysM"/>
    <property type="match status" value="1"/>
</dbReference>
<organism evidence="2">
    <name type="scientific">Leptolyngbya sp. NK1-12</name>
    <dbReference type="NCBI Taxonomy" id="2547451"/>
    <lineage>
        <taxon>Bacteria</taxon>
        <taxon>Bacillati</taxon>
        <taxon>Cyanobacteriota</taxon>
        <taxon>Cyanophyceae</taxon>
        <taxon>Leptolyngbyales</taxon>
        <taxon>Leptolyngbyaceae</taxon>
        <taxon>Leptolyngbya group</taxon>
        <taxon>Leptolyngbya</taxon>
    </lineage>
</organism>
<dbReference type="RefSeq" id="WP_316435347.1">
    <property type="nucleotide sequence ID" value="NZ_CP053586.1"/>
</dbReference>
<evidence type="ECO:0000313" key="2">
    <source>
        <dbReference type="EMBL" id="WNZ23636.1"/>
    </source>
</evidence>
<name>A0AA96WLR0_9CYAN</name>
<dbReference type="Pfam" id="PF19266">
    <property type="entry name" value="CIS_tube"/>
    <property type="match status" value="1"/>
</dbReference>
<protein>
    <submittedName>
        <fullName evidence="2">LysM peptidoglycan-binding domain-containing protein</fullName>
    </submittedName>
</protein>
<reference evidence="2" key="1">
    <citation type="submission" date="2020-05" db="EMBL/GenBank/DDBJ databases">
        <authorList>
            <person name="Zhu T."/>
            <person name="Keshari N."/>
            <person name="Lu X."/>
        </authorList>
    </citation>
    <scope>NUCLEOTIDE SEQUENCE</scope>
    <source>
        <strain evidence="2">NK1-12</strain>
    </source>
</reference>
<sequence length="221" mass="24776">MSLEKLRIKPRPPSKLAEITVLFNPDSYSISKSVTWSPPITSTSGKVATDRQLNAPPLTFGGGGSRQLTLELFFDVTQNSRLADVRQETDKVVALTRIERDQGQPPVCQVSWGQAPTNSDFPFLGVVTSLTQTFTLFKSNGKPVRATLTVSFLEFIEPEQDKRKTDPELTTYQIKQKDSLSSIAAEFYRDPKQWRVIAAANQIINPRQLEIGQRLTIPKLR</sequence>
<proteinExistence type="predicted"/>
<dbReference type="InterPro" id="IPR018392">
    <property type="entry name" value="LysM"/>
</dbReference>